<dbReference type="EMBL" id="JARFPL010000006">
    <property type="protein sequence ID" value="MDF0592543.1"/>
    <property type="molecule type" value="Genomic_DNA"/>
</dbReference>
<sequence>MRLKLILAANLIAILLFAGLNCNALPFLETPTVSDEELGRIQGTLQSSAATVSGRVYEGDFRDESKPFPNVRVELCCSNDQKNRGRVVESATTDAKGWYELTLPSGCEFYDIVVTVPEGYIAAGADSAGGDVIDENWIQYGYPLDRSVLTGNKFWIKKSVPELPLIPLRPLVPVTPQEPETVSCPKGCECMTQEMAKEKFDKYERCLPEICGYDDLRRPMYCFRPVEDVSPEIECPRGCECMTEEMAKEEFGKYERCSPEICGYDDLRRPMYCFRPTEFPPETECPEGCECLLEEVAAEKFRGYEWCSDEVCGFSEGKVPKYCFRPVEDLPEECPQGCECLIEEVAAEKFGRYDWCSDEVCGFGEGKVPKYCFRPVEDLPEECPQGCECLIEEVAAEKFGRYEWCSDEICGLSDAGVPKYCFRPAEPAPEVPPESCELYFSTEEDFIAQGPIPPDGNPIISDGDLLGPGCVLFARNRELLAAFNVNVDLGLDAVDVIDAKGRLVGFSTELDDPSGRFVGGDLLATNGLVIPNSALLAGFDVARIDLGLDAVHFVGDPEDIVIFLDRSSQMSRDEWLEDPGILPEMLREYGVDIWFSTEGTPSWTGNLAFIDGDLLSARDGIIVAPNSILLPPSVPAGIPNRGVDFGLDAATADRNGNREQIRFSTEILYEGKPAFSDGDVILIDDTVTCTNWDLIRCFEPKTRELGLDALSMAPRGELGPQTCHPDLPAPELVVAGKEDRVIGGSEYTRYELLVTNWNLYPAELFEAAPDLQPCGTNTEASRTWVDIRDQDGGRIYGFCALSSPEELRDLWFAVERGGVHPESVYVTLADRRCDAVYVSNVVPIPPSG</sequence>
<gene>
    <name evidence="1" type="ORF">P0O24_02975</name>
</gene>
<evidence type="ECO:0000313" key="2">
    <source>
        <dbReference type="Proteomes" id="UP001215956"/>
    </source>
</evidence>
<organism evidence="1 2">
    <name type="scientific">Candidatus Methanocrinis alkalitolerans</name>
    <dbReference type="NCBI Taxonomy" id="3033395"/>
    <lineage>
        <taxon>Archaea</taxon>
        <taxon>Methanobacteriati</taxon>
        <taxon>Methanobacteriota</taxon>
        <taxon>Stenosarchaea group</taxon>
        <taxon>Methanomicrobia</taxon>
        <taxon>Methanotrichales</taxon>
        <taxon>Methanotrichaceae</taxon>
        <taxon>Methanocrinis</taxon>
    </lineage>
</organism>
<name>A0ABT5XD18_9EURY</name>
<reference evidence="1 2" key="1">
    <citation type="submission" date="2023-03" db="EMBL/GenBank/DDBJ databases">
        <title>Whole genome sequencing of Methanotrichaceae archaeon M04Ac.</title>
        <authorList>
            <person name="Khomyakova M.A."/>
            <person name="Merkel A.Y."/>
            <person name="Slobodkin A.I."/>
        </authorList>
    </citation>
    <scope>NUCLEOTIDE SEQUENCE [LARGE SCALE GENOMIC DNA]</scope>
    <source>
        <strain evidence="1 2">M04Ac</strain>
    </source>
</reference>
<dbReference type="Gene3D" id="2.60.40.10">
    <property type="entry name" value="Immunoglobulins"/>
    <property type="match status" value="1"/>
</dbReference>
<evidence type="ECO:0000313" key="1">
    <source>
        <dbReference type="EMBL" id="MDF0592543.1"/>
    </source>
</evidence>
<proteinExistence type="predicted"/>
<dbReference type="Proteomes" id="UP001215956">
    <property type="component" value="Unassembled WGS sequence"/>
</dbReference>
<accession>A0ABT5XD18</accession>
<comment type="caution">
    <text evidence="1">The sequence shown here is derived from an EMBL/GenBank/DDBJ whole genome shotgun (WGS) entry which is preliminary data.</text>
</comment>
<dbReference type="RefSeq" id="WP_316968251.1">
    <property type="nucleotide sequence ID" value="NZ_JARFPL010000006.1"/>
</dbReference>
<dbReference type="InterPro" id="IPR013783">
    <property type="entry name" value="Ig-like_fold"/>
</dbReference>
<protein>
    <submittedName>
        <fullName evidence="1">Carboxypeptidase-like regulatory domain-containing protein</fullName>
    </submittedName>
</protein>
<keyword evidence="2" id="KW-1185">Reference proteome</keyword>